<evidence type="ECO:0000313" key="15">
    <source>
        <dbReference type="Proteomes" id="UP001151287"/>
    </source>
</evidence>
<keyword evidence="4 9" id="KW-0560">Oxidoreductase</keyword>
<keyword evidence="5 9" id="KW-0186">Copper</keyword>
<dbReference type="PROSITE" id="PS01165">
    <property type="entry name" value="COPPER_AMINE_OXID_2"/>
    <property type="match status" value="1"/>
</dbReference>
<name>A0A9Q0CFT6_9POAL</name>
<dbReference type="PROSITE" id="PS01164">
    <property type="entry name" value="COPPER_AMINE_OXID_1"/>
    <property type="match status" value="1"/>
</dbReference>
<comment type="PTM">
    <text evidence="8 9">Topaquinone (TPQ) is generated by copper-dependent autoxidation of a specific tyrosyl residue.</text>
</comment>
<dbReference type="Gene3D" id="3.10.450.40">
    <property type="match status" value="2"/>
</dbReference>
<dbReference type="EMBL" id="JAMQYH010000003">
    <property type="protein sequence ID" value="KAJ1693078.1"/>
    <property type="molecule type" value="Genomic_DNA"/>
</dbReference>
<keyword evidence="6" id="KW-1015">Disulfide bond</keyword>
<feature type="signal peptide" evidence="10">
    <location>
        <begin position="1"/>
        <end position="31"/>
    </location>
</feature>
<evidence type="ECO:0000256" key="7">
    <source>
        <dbReference type="PIRSR" id="PIRSR600269-50"/>
    </source>
</evidence>
<evidence type="ECO:0000256" key="10">
    <source>
        <dbReference type="SAM" id="SignalP"/>
    </source>
</evidence>
<dbReference type="GO" id="GO:0008131">
    <property type="term" value="F:primary methylamine oxidase activity"/>
    <property type="evidence" value="ECO:0007669"/>
    <property type="project" value="InterPro"/>
</dbReference>
<evidence type="ECO:0000313" key="14">
    <source>
        <dbReference type="EMBL" id="KAJ1693078.1"/>
    </source>
</evidence>
<gene>
    <name evidence="14" type="ORF">LUZ63_009776</name>
</gene>
<dbReference type="InterPro" id="IPR016182">
    <property type="entry name" value="Cu_amine_oxidase_N-reg"/>
</dbReference>
<evidence type="ECO:0000256" key="8">
    <source>
        <dbReference type="PIRSR" id="PIRSR600269-51"/>
    </source>
</evidence>
<dbReference type="FunFam" id="3.10.450.40:FF:000005">
    <property type="entry name" value="Amine oxidase"/>
    <property type="match status" value="1"/>
</dbReference>
<dbReference type="FunFam" id="2.70.98.20:FF:000004">
    <property type="entry name" value="Amine oxidase"/>
    <property type="match status" value="1"/>
</dbReference>
<dbReference type="Pfam" id="PF02727">
    <property type="entry name" value="Cu_amine_oxidN2"/>
    <property type="match status" value="1"/>
</dbReference>
<dbReference type="InterPro" id="IPR049948">
    <property type="entry name" value="Cu_Am_ox_TPQ-bd"/>
</dbReference>
<evidence type="ECO:0000259" key="13">
    <source>
        <dbReference type="Pfam" id="PF02728"/>
    </source>
</evidence>
<comment type="caution">
    <text evidence="14">The sequence shown here is derived from an EMBL/GenBank/DDBJ whole genome shotgun (WGS) entry which is preliminary data.</text>
</comment>
<proteinExistence type="inferred from homology"/>
<dbReference type="InterPro" id="IPR015798">
    <property type="entry name" value="Cu_amine_oxidase_C"/>
</dbReference>
<dbReference type="SUPFAM" id="SSF49998">
    <property type="entry name" value="Amine oxidase catalytic domain"/>
    <property type="match status" value="1"/>
</dbReference>
<evidence type="ECO:0000256" key="5">
    <source>
        <dbReference type="ARBA" id="ARBA00023008"/>
    </source>
</evidence>
<dbReference type="PANTHER" id="PTHR10638">
    <property type="entry name" value="COPPER AMINE OXIDASE"/>
    <property type="match status" value="1"/>
</dbReference>
<feature type="domain" description="Copper amine oxidase N3-terminal" evidence="13">
    <location>
        <begin position="120"/>
        <end position="217"/>
    </location>
</feature>
<feature type="modified residue" description="2',4',5'-topaquinone" evidence="8">
    <location>
        <position position="408"/>
    </location>
</feature>
<evidence type="ECO:0000256" key="1">
    <source>
        <dbReference type="ARBA" id="ARBA00007983"/>
    </source>
</evidence>
<feature type="chain" id="PRO_5040448013" description="Amine oxidase" evidence="10">
    <location>
        <begin position="32"/>
        <end position="677"/>
    </location>
</feature>
<dbReference type="GO" id="GO:0005507">
    <property type="term" value="F:copper ion binding"/>
    <property type="evidence" value="ECO:0007669"/>
    <property type="project" value="InterPro"/>
</dbReference>
<evidence type="ECO:0000256" key="3">
    <source>
        <dbReference type="ARBA" id="ARBA00022772"/>
    </source>
</evidence>
<dbReference type="InterPro" id="IPR015802">
    <property type="entry name" value="Cu_amine_oxidase_N3"/>
</dbReference>
<dbReference type="OrthoDB" id="5379943at2759"/>
<evidence type="ECO:0000256" key="4">
    <source>
        <dbReference type="ARBA" id="ARBA00023002"/>
    </source>
</evidence>
<evidence type="ECO:0000259" key="11">
    <source>
        <dbReference type="Pfam" id="PF01179"/>
    </source>
</evidence>
<feature type="active site" description="Schiff-base intermediate with substrate; via topaquinone" evidence="7">
    <location>
        <position position="408"/>
    </location>
</feature>
<dbReference type="Pfam" id="PF02728">
    <property type="entry name" value="Cu_amine_oxidN3"/>
    <property type="match status" value="1"/>
</dbReference>
<keyword evidence="15" id="KW-1185">Reference proteome</keyword>
<dbReference type="EC" id="1.4.3.-" evidence="9"/>
<protein>
    <recommendedName>
        <fullName evidence="9">Amine oxidase</fullName>
        <ecNumber evidence="9">1.4.3.-</ecNumber>
    </recommendedName>
</protein>
<keyword evidence="3 7" id="KW-0801">TPQ</keyword>
<sequence>MTMSMTISLSLLPNFSLLVLLLSISPSTASSHPLDPLTSSEIASARQIILSSPLFTSSTTFHYVGLDEPDKAEVLSHISSSTNRRAFVIVRSNNQTHQLSIDLTASSIVSHDIHTGSGYPILTLEEQGAAIMLPLSYPPFLESLSKRGLDIKDVVCSTFTVGWFGEWQLSKRLIKVLCFIGGETANFYMRPVEGVLIIVDLEAMQILSYRDRVQIPVPKAKGTDYRSDKVGPFVGPKTKPGFVVQPQGSGIQIDGHNVRWANWKFHLGYDVRAGAVISLASIYDVEKETYRSVLYRTFVSELFVPYMDPVEEWYFRTFFDAGEYGFGLWAFPLQPGTDCPAHAEFMDGYYADQNGKPVKVSNVFCIFERYAGDIAWRHTEIGIPGKTVTEVRPEVSLVVRMVSTVGNYDYVMDWEFKTTGSIQFRVSLTGILEVKGTAYTHTNQINSDQHGTLIAENTMAVYHDHFITYHIDLDIDGTDNSFQKLKLKPVKLSDSDTSSPRRSYWTVVSETAETESDAQVKIGSDTAADLLIVNPNKKTKIGNTVGYRLIPGSAAGVSILADDDFPQIRAGYSKKQVWVTPYNKSEKWAAGLYVDQSRGDDSLANWSHRSRGIKNKDIVLWYTAGFHHIPYQEDFPLMPMISGGFELRPSNFFERNSLINTKPYLRQLISNCTITSY</sequence>
<dbReference type="InterPro" id="IPR036460">
    <property type="entry name" value="Cu_amine_oxidase_C_sf"/>
</dbReference>
<dbReference type="InterPro" id="IPR015800">
    <property type="entry name" value="Cu_amine_oxidase_N2"/>
</dbReference>
<organism evidence="14 15">
    <name type="scientific">Rhynchospora breviuscula</name>
    <dbReference type="NCBI Taxonomy" id="2022672"/>
    <lineage>
        <taxon>Eukaryota</taxon>
        <taxon>Viridiplantae</taxon>
        <taxon>Streptophyta</taxon>
        <taxon>Embryophyta</taxon>
        <taxon>Tracheophyta</taxon>
        <taxon>Spermatophyta</taxon>
        <taxon>Magnoliopsida</taxon>
        <taxon>Liliopsida</taxon>
        <taxon>Poales</taxon>
        <taxon>Cyperaceae</taxon>
        <taxon>Cyperoideae</taxon>
        <taxon>Rhynchosporeae</taxon>
        <taxon>Rhynchospora</taxon>
    </lineage>
</organism>
<accession>A0A9Q0CFT6</accession>
<dbReference type="FunFam" id="3.10.450.40:FF:000012">
    <property type="entry name" value="Amine oxidase"/>
    <property type="match status" value="1"/>
</dbReference>
<dbReference type="Gene3D" id="2.70.98.20">
    <property type="entry name" value="Copper amine oxidase, catalytic domain"/>
    <property type="match status" value="1"/>
</dbReference>
<dbReference type="Proteomes" id="UP001151287">
    <property type="component" value="Unassembled WGS sequence"/>
</dbReference>
<evidence type="ECO:0000256" key="2">
    <source>
        <dbReference type="ARBA" id="ARBA00022723"/>
    </source>
</evidence>
<dbReference type="InterPro" id="IPR000269">
    <property type="entry name" value="Cu_amine_oxidase"/>
</dbReference>
<dbReference type="GO" id="GO:0009308">
    <property type="term" value="P:amine metabolic process"/>
    <property type="evidence" value="ECO:0007669"/>
    <property type="project" value="UniProtKB-UniRule"/>
</dbReference>
<keyword evidence="2 9" id="KW-0479">Metal-binding</keyword>
<evidence type="ECO:0000256" key="6">
    <source>
        <dbReference type="ARBA" id="ARBA00023157"/>
    </source>
</evidence>
<comment type="cofactor">
    <cofactor evidence="9">
        <name>Cu cation</name>
        <dbReference type="ChEBI" id="CHEBI:23378"/>
    </cofactor>
    <text evidence="9">Contains 1 topaquinone per subunit.</text>
</comment>
<evidence type="ECO:0000256" key="9">
    <source>
        <dbReference type="RuleBase" id="RU000672"/>
    </source>
</evidence>
<evidence type="ECO:0000259" key="12">
    <source>
        <dbReference type="Pfam" id="PF02727"/>
    </source>
</evidence>
<dbReference type="Pfam" id="PF01179">
    <property type="entry name" value="Cu_amine_oxid"/>
    <property type="match status" value="1"/>
</dbReference>
<dbReference type="InterPro" id="IPR049947">
    <property type="entry name" value="Cu_Am_Ox_Cu-bd"/>
</dbReference>
<keyword evidence="10" id="KW-0732">Signal</keyword>
<feature type="active site" description="Proton acceptor" evidence="7">
    <location>
        <position position="320"/>
    </location>
</feature>
<reference evidence="14" key="1">
    <citation type="journal article" date="2022" name="Cell">
        <title>Repeat-based holocentromeres influence genome architecture and karyotype evolution.</title>
        <authorList>
            <person name="Hofstatter P.G."/>
            <person name="Thangavel G."/>
            <person name="Lux T."/>
            <person name="Neumann P."/>
            <person name="Vondrak T."/>
            <person name="Novak P."/>
            <person name="Zhang M."/>
            <person name="Costa L."/>
            <person name="Castellani M."/>
            <person name="Scott A."/>
            <person name="Toegelov H."/>
            <person name="Fuchs J."/>
            <person name="Mata-Sucre Y."/>
            <person name="Dias Y."/>
            <person name="Vanzela A.L.L."/>
            <person name="Huettel B."/>
            <person name="Almeida C.C.S."/>
            <person name="Simkova H."/>
            <person name="Souza G."/>
            <person name="Pedrosa-Harand A."/>
            <person name="Macas J."/>
            <person name="Mayer K.F.X."/>
            <person name="Houben A."/>
            <person name="Marques A."/>
        </authorList>
    </citation>
    <scope>NUCLEOTIDE SEQUENCE</scope>
    <source>
        <strain evidence="14">RhyBre1mFocal</strain>
    </source>
</reference>
<feature type="domain" description="Copper amine oxidase catalytic" evidence="11">
    <location>
        <begin position="243"/>
        <end position="657"/>
    </location>
</feature>
<dbReference type="GO" id="GO:0048038">
    <property type="term" value="F:quinone binding"/>
    <property type="evidence" value="ECO:0007669"/>
    <property type="project" value="InterPro"/>
</dbReference>
<comment type="similarity">
    <text evidence="1 9">Belongs to the copper/topaquinone oxidase family.</text>
</comment>
<dbReference type="AlphaFoldDB" id="A0A9Q0CFT6"/>
<feature type="domain" description="Copper amine oxidase N2-terminal" evidence="12">
    <location>
        <begin position="32"/>
        <end position="112"/>
    </location>
</feature>
<dbReference type="SUPFAM" id="SSF54416">
    <property type="entry name" value="Amine oxidase N-terminal region"/>
    <property type="match status" value="2"/>
</dbReference>
<dbReference type="PANTHER" id="PTHR10638:SF71">
    <property type="entry name" value="AMINE OXIDASE"/>
    <property type="match status" value="1"/>
</dbReference>